<dbReference type="PROSITE" id="PS51257">
    <property type="entry name" value="PROKAR_LIPOPROTEIN"/>
    <property type="match status" value="1"/>
</dbReference>
<dbReference type="AlphaFoldDB" id="A0A446CAE6"/>
<evidence type="ECO:0008006" key="5">
    <source>
        <dbReference type="Google" id="ProtNLM"/>
    </source>
</evidence>
<evidence type="ECO:0000313" key="4">
    <source>
        <dbReference type="Proteomes" id="UP000289465"/>
    </source>
</evidence>
<evidence type="ECO:0000313" key="3">
    <source>
        <dbReference type="EMBL" id="SSW64731.1"/>
    </source>
</evidence>
<feature type="region of interest" description="Disordered" evidence="1">
    <location>
        <begin position="35"/>
        <end position="57"/>
    </location>
</feature>
<feature type="chain" id="PRO_5019081074" description="Chromosome partition protein Smc" evidence="2">
    <location>
        <begin position="24"/>
        <end position="236"/>
    </location>
</feature>
<dbReference type="InterPro" id="IPR021350">
    <property type="entry name" value="DUF2968"/>
</dbReference>
<evidence type="ECO:0000256" key="1">
    <source>
        <dbReference type="SAM" id="MobiDB-lite"/>
    </source>
</evidence>
<feature type="region of interest" description="Disordered" evidence="1">
    <location>
        <begin position="216"/>
        <end position="236"/>
    </location>
</feature>
<keyword evidence="2" id="KW-0732">Signal</keyword>
<accession>A0A446CAE6</accession>
<protein>
    <recommendedName>
        <fullName evidence="5">Chromosome partition protein Smc</fullName>
    </recommendedName>
</protein>
<organism evidence="3 4">
    <name type="scientific">Achromobacter veterisilvae</name>
    <dbReference type="NCBI Taxonomy" id="2069367"/>
    <lineage>
        <taxon>Bacteria</taxon>
        <taxon>Pseudomonadati</taxon>
        <taxon>Pseudomonadota</taxon>
        <taxon>Betaproteobacteria</taxon>
        <taxon>Burkholderiales</taxon>
        <taxon>Alcaligenaceae</taxon>
        <taxon>Achromobacter</taxon>
    </lineage>
</organism>
<sequence length="236" mass="25840">MNVHFIRGAARMALLGTALSGLAACAVAQPEASRPTVKQVEDTQAASEPVTPPAGAPALAERASSTVAELQGLIQDRQVSELRTAYNGTYGASLLFKPEDLTYYVALFQQKDFWRVLKTKSDKQAEATYRAFAGQSASLAEVDIKRIKLQAQYAHAEKLLASRSAELSTLQADRALRLQQEEQVAARQEQSRQEATALAGQEKDVRQQLRDLQRQIDALQAQQAQVPKPPAQKRGK</sequence>
<dbReference type="RefSeq" id="WP_129239830.1">
    <property type="nucleotide sequence ID" value="NZ_UFQC01000005.1"/>
</dbReference>
<dbReference type="Pfam" id="PF11180">
    <property type="entry name" value="DUF2968"/>
    <property type="match status" value="1"/>
</dbReference>
<feature type="signal peptide" evidence="2">
    <location>
        <begin position="1"/>
        <end position="23"/>
    </location>
</feature>
<name>A0A446CAE6_9BURK</name>
<dbReference type="EMBL" id="UFQC01000005">
    <property type="protein sequence ID" value="SSW64731.1"/>
    <property type="molecule type" value="Genomic_DNA"/>
</dbReference>
<reference evidence="3 4" key="1">
    <citation type="submission" date="2018-07" db="EMBL/GenBank/DDBJ databases">
        <authorList>
            <person name="Peeters C."/>
        </authorList>
    </citation>
    <scope>NUCLEOTIDE SEQUENCE [LARGE SCALE GENOMIC DNA]</scope>
    <source>
        <strain evidence="3 4">LMG 30378</strain>
    </source>
</reference>
<feature type="compositionally biased region" description="Low complexity" evidence="1">
    <location>
        <begin position="216"/>
        <end position="226"/>
    </location>
</feature>
<evidence type="ECO:0000256" key="2">
    <source>
        <dbReference type="SAM" id="SignalP"/>
    </source>
</evidence>
<proteinExistence type="predicted"/>
<gene>
    <name evidence="3" type="ORF">AVE30378_01166</name>
</gene>
<dbReference type="Proteomes" id="UP000289465">
    <property type="component" value="Unassembled WGS sequence"/>
</dbReference>
<dbReference type="OrthoDB" id="5952682at2"/>